<dbReference type="GO" id="GO:0006954">
    <property type="term" value="P:inflammatory response"/>
    <property type="evidence" value="ECO:0007669"/>
    <property type="project" value="TreeGrafter"/>
</dbReference>
<evidence type="ECO:0000256" key="4">
    <source>
        <dbReference type="ARBA" id="ARBA00022729"/>
    </source>
</evidence>
<dbReference type="Pfam" id="PF00048">
    <property type="entry name" value="IL8"/>
    <property type="match status" value="1"/>
</dbReference>
<gene>
    <name evidence="7" type="primary">Ccl3</name>
    <name evidence="7" type="ORF">ACRARU_R12719</name>
</gene>
<dbReference type="SUPFAM" id="SSF54117">
    <property type="entry name" value="Interleukin 8-like chemokines"/>
    <property type="match status" value="1"/>
</dbReference>
<dbReference type="GO" id="GO:0061844">
    <property type="term" value="P:antimicrobial humoral immune response mediated by antimicrobial peptide"/>
    <property type="evidence" value="ECO:0007669"/>
    <property type="project" value="TreeGrafter"/>
</dbReference>
<dbReference type="GO" id="GO:0008009">
    <property type="term" value="F:chemokine activity"/>
    <property type="evidence" value="ECO:0007669"/>
    <property type="project" value="InterPro"/>
</dbReference>
<accession>A0A7K7PWV6</accession>
<feature type="non-terminal residue" evidence="7">
    <location>
        <position position="1"/>
    </location>
</feature>
<keyword evidence="8" id="KW-1185">Reference proteome</keyword>
<evidence type="ECO:0000256" key="3">
    <source>
        <dbReference type="ARBA" id="ARBA00022514"/>
    </source>
</evidence>
<dbReference type="GO" id="GO:0005615">
    <property type="term" value="C:extracellular space"/>
    <property type="evidence" value="ECO:0007669"/>
    <property type="project" value="UniProtKB-KW"/>
</dbReference>
<protein>
    <submittedName>
        <fullName evidence="7">CCL3 protein</fullName>
    </submittedName>
</protein>
<feature type="domain" description="Chemokine interleukin-8-like" evidence="6">
    <location>
        <begin position="27"/>
        <end position="85"/>
    </location>
</feature>
<feature type="non-terminal residue" evidence="7">
    <location>
        <position position="90"/>
    </location>
</feature>
<comment type="similarity">
    <text evidence="1">Belongs to the intercrine beta (chemokine CC) family.</text>
</comment>
<dbReference type="GO" id="GO:0030335">
    <property type="term" value="P:positive regulation of cell migration"/>
    <property type="evidence" value="ECO:0007669"/>
    <property type="project" value="TreeGrafter"/>
</dbReference>
<dbReference type="GO" id="GO:0048245">
    <property type="term" value="P:eosinophil chemotaxis"/>
    <property type="evidence" value="ECO:0007669"/>
    <property type="project" value="TreeGrafter"/>
</dbReference>
<dbReference type="InterPro" id="IPR039809">
    <property type="entry name" value="Chemokine_b/g/d"/>
</dbReference>
<reference evidence="7 8" key="1">
    <citation type="submission" date="2019-09" db="EMBL/GenBank/DDBJ databases">
        <title>Bird 10,000 Genomes (B10K) Project - Family phase.</title>
        <authorList>
            <person name="Zhang G."/>
        </authorList>
    </citation>
    <scope>NUCLEOTIDE SEQUENCE [LARGE SCALE GENOMIC DNA]</scope>
    <source>
        <strain evidence="7">OUT-0054</strain>
        <tissue evidence="7">Blood</tissue>
    </source>
</reference>
<comment type="caution">
    <text evidence="7">The sequence shown here is derived from an EMBL/GenBank/DDBJ whole genome shotgun (WGS) entry which is preliminary data.</text>
</comment>
<keyword evidence="4 5" id="KW-0732">Signal</keyword>
<dbReference type="GO" id="GO:0048020">
    <property type="term" value="F:CCR chemokine receptor binding"/>
    <property type="evidence" value="ECO:0007669"/>
    <property type="project" value="TreeGrafter"/>
</dbReference>
<keyword evidence="2" id="KW-0145">Chemotaxis</keyword>
<dbReference type="FunFam" id="2.40.50.40:FF:000002">
    <property type="entry name" value="C-C motif chemokine"/>
    <property type="match status" value="1"/>
</dbReference>
<evidence type="ECO:0000256" key="1">
    <source>
        <dbReference type="ARBA" id="ARBA00010868"/>
    </source>
</evidence>
<evidence type="ECO:0000313" key="7">
    <source>
        <dbReference type="EMBL" id="NWZ72129.1"/>
    </source>
</evidence>
<sequence length="90" mass="10040">WRGQRLCCSWGLTRAVCLSPALTDGVPTICCFKYQKQPVPRRLIRSVFVTSSSCSQPGVVVVTKKDKKVCADPQAPWVKKLLEDFQSPQS</sequence>
<dbReference type="InterPro" id="IPR036048">
    <property type="entry name" value="Interleukin_8-like_sf"/>
</dbReference>
<dbReference type="SMART" id="SM00199">
    <property type="entry name" value="SCY"/>
    <property type="match status" value="1"/>
</dbReference>
<dbReference type="EMBL" id="VZST01003860">
    <property type="protein sequence ID" value="NWZ72129.1"/>
    <property type="molecule type" value="Genomic_DNA"/>
</dbReference>
<dbReference type="PANTHER" id="PTHR12015:SF103">
    <property type="entry name" value="C-C MOTIF CHEMOKINE 4-RELATED"/>
    <property type="match status" value="1"/>
</dbReference>
<proteinExistence type="inferred from homology"/>
<evidence type="ECO:0000313" key="8">
    <source>
        <dbReference type="Proteomes" id="UP000549775"/>
    </source>
</evidence>
<evidence type="ECO:0000259" key="6">
    <source>
        <dbReference type="SMART" id="SM00199"/>
    </source>
</evidence>
<dbReference type="AlphaFoldDB" id="A0A7K7PWV6"/>
<evidence type="ECO:0000256" key="5">
    <source>
        <dbReference type="SAM" id="SignalP"/>
    </source>
</evidence>
<evidence type="ECO:0000256" key="2">
    <source>
        <dbReference type="ARBA" id="ARBA00022500"/>
    </source>
</evidence>
<name>A0A7K7PWV6_ACRAR</name>
<dbReference type="Gene3D" id="2.40.50.40">
    <property type="match status" value="1"/>
</dbReference>
<feature type="chain" id="PRO_5029526583" evidence="5">
    <location>
        <begin position="24"/>
        <end position="90"/>
    </location>
</feature>
<feature type="signal peptide" evidence="5">
    <location>
        <begin position="1"/>
        <end position="23"/>
    </location>
</feature>
<keyword evidence="3" id="KW-0202">Cytokine</keyword>
<organism evidence="7 8">
    <name type="scientific">Acrocephalus arundinaceus</name>
    <name type="common">Great reed-warbler</name>
    <dbReference type="NCBI Taxonomy" id="39621"/>
    <lineage>
        <taxon>Eukaryota</taxon>
        <taxon>Metazoa</taxon>
        <taxon>Chordata</taxon>
        <taxon>Craniata</taxon>
        <taxon>Vertebrata</taxon>
        <taxon>Euteleostomi</taxon>
        <taxon>Archelosauria</taxon>
        <taxon>Archosauria</taxon>
        <taxon>Dinosauria</taxon>
        <taxon>Saurischia</taxon>
        <taxon>Theropoda</taxon>
        <taxon>Coelurosauria</taxon>
        <taxon>Aves</taxon>
        <taxon>Neognathae</taxon>
        <taxon>Neoaves</taxon>
        <taxon>Telluraves</taxon>
        <taxon>Australaves</taxon>
        <taxon>Passeriformes</taxon>
        <taxon>Sylvioidea</taxon>
        <taxon>Sylviidae</taxon>
        <taxon>Acrocephalinae</taxon>
        <taxon>Acrocephalus</taxon>
    </lineage>
</organism>
<dbReference type="OrthoDB" id="8934837at2759"/>
<dbReference type="GO" id="GO:0070098">
    <property type="term" value="P:chemokine-mediated signaling pathway"/>
    <property type="evidence" value="ECO:0007669"/>
    <property type="project" value="TreeGrafter"/>
</dbReference>
<dbReference type="PANTHER" id="PTHR12015">
    <property type="entry name" value="SMALL INDUCIBLE CYTOKINE A"/>
    <property type="match status" value="1"/>
</dbReference>
<dbReference type="InterPro" id="IPR001811">
    <property type="entry name" value="Chemokine_IL8-like_dom"/>
</dbReference>
<dbReference type="Proteomes" id="UP000549775">
    <property type="component" value="Unassembled WGS sequence"/>
</dbReference>